<reference evidence="2 3" key="1">
    <citation type="submission" date="2019-07" db="EMBL/GenBank/DDBJ databases">
        <title>Rhodotorula toruloides NBRC10032 genome sequencing.</title>
        <authorList>
            <person name="Shida Y."/>
            <person name="Takaku H."/>
            <person name="Ogasawara W."/>
            <person name="Mori K."/>
        </authorList>
    </citation>
    <scope>NUCLEOTIDE SEQUENCE [LARGE SCALE GENOMIC DNA]</scope>
    <source>
        <strain evidence="2 3">NBRC10032</strain>
    </source>
</reference>
<accession>A0A511KPT9</accession>
<dbReference type="EMBL" id="BJWK01000015">
    <property type="protein sequence ID" value="GEM11544.1"/>
    <property type="molecule type" value="Genomic_DNA"/>
</dbReference>
<evidence type="ECO:0000313" key="3">
    <source>
        <dbReference type="Proteomes" id="UP000321518"/>
    </source>
</evidence>
<feature type="compositionally biased region" description="Low complexity" evidence="1">
    <location>
        <begin position="11"/>
        <end position="21"/>
    </location>
</feature>
<evidence type="ECO:0000313" key="2">
    <source>
        <dbReference type="EMBL" id="GEM11544.1"/>
    </source>
</evidence>
<feature type="region of interest" description="Disordered" evidence="1">
    <location>
        <begin position="624"/>
        <end position="648"/>
    </location>
</feature>
<feature type="compositionally biased region" description="Basic and acidic residues" evidence="1">
    <location>
        <begin position="195"/>
        <end position="204"/>
    </location>
</feature>
<feature type="region of interest" description="Disordered" evidence="1">
    <location>
        <begin position="872"/>
        <end position="891"/>
    </location>
</feature>
<feature type="compositionally biased region" description="Basic and acidic residues" evidence="1">
    <location>
        <begin position="459"/>
        <end position="470"/>
    </location>
</feature>
<feature type="region of interest" description="Disordered" evidence="1">
    <location>
        <begin position="529"/>
        <end position="552"/>
    </location>
</feature>
<comment type="caution">
    <text evidence="2">The sequence shown here is derived from an EMBL/GenBank/DDBJ whole genome shotgun (WGS) entry which is preliminary data.</text>
</comment>
<feature type="compositionally biased region" description="Basic residues" evidence="1">
    <location>
        <begin position="183"/>
        <end position="194"/>
    </location>
</feature>
<name>A0A511KPT9_RHOTO</name>
<evidence type="ECO:0000256" key="1">
    <source>
        <dbReference type="SAM" id="MobiDB-lite"/>
    </source>
</evidence>
<feature type="compositionally biased region" description="Pro residues" evidence="1">
    <location>
        <begin position="116"/>
        <end position="127"/>
    </location>
</feature>
<proteinExistence type="predicted"/>
<feature type="compositionally biased region" description="Polar residues" evidence="1">
    <location>
        <begin position="768"/>
        <end position="793"/>
    </location>
</feature>
<organism evidence="2 3">
    <name type="scientific">Rhodotorula toruloides</name>
    <name type="common">Yeast</name>
    <name type="synonym">Rhodosporidium toruloides</name>
    <dbReference type="NCBI Taxonomy" id="5286"/>
    <lineage>
        <taxon>Eukaryota</taxon>
        <taxon>Fungi</taxon>
        <taxon>Dikarya</taxon>
        <taxon>Basidiomycota</taxon>
        <taxon>Pucciniomycotina</taxon>
        <taxon>Microbotryomycetes</taxon>
        <taxon>Sporidiobolales</taxon>
        <taxon>Sporidiobolaceae</taxon>
        <taxon>Rhodotorula</taxon>
    </lineage>
</organism>
<sequence>MPPLAEEQLASPSPNSSPESRPAIRLVTTTSSPPASPSPSSRRSDHTEPRSRRRWTSLLARTSLNSASGSGSTPGPVPRESETTLVHRRSFSEALSAAFDWTRAAGSASELAHATGPPPLPSLPPIPSRELPLDVLVPNLSDPKPRNVKKTQSLDLCRRASTLFHPAPSSALHKPLQTIGTPHKTRSTPHKKRVVGKEKDEGKARGSVRRWVKEKVGKAKQGLGKIRRGARAERNHGDTGVDATNGAGHNEEGWENEEDTEVQGTAQNRVQVTTRSTKRPRVSGPSTIRQRDSVGRGGDVSSPFSPPTRGRNGYPANLSASVSGRSTLRRDHLPSSSRSTHSFRFVATSARKRQRVKCSSLSTSTTSYSRFVEIPRREGSVLERPRPVERSEALRMGMSLTSLRSSLEWSTSSRVVSVAGPNASARMEEALGEVDDEDPLKGLFGSSDDERFPTPSIDHASHAPPFDRSRFNRSAAPSPASIAGSRRISHVPASLNVGDSAGTASALRKIRLERTKATRRAKRNDVLPRFSPIDVPKSSVSGTDRRHHRSSFGRTQSAILIDLGSNTKTIQDLTQVIDGDFKRATWVEEFDEQDEDGWTSADEVDDFGRPEASRFANYRDFATPTVSRHGDAGSTTNEEVESPYKDAPEDDSILFTSLASLDFPNLDSESETDVASVLVVPARRLSKEVVRKGSLADLANARLVPSPTSASPTESRYQISPIQPISPFKFGSPFKKVGDPIHVHGEKVRLRNISGTWSPRAQHFDTSLTYSSSSATRTPVSDQRLSSATIRTHSSPTPAPPSGPTALTLSPSSTLNAALLKKTAAIVFATPPGARSVEDGLKSTVRLGLPDSNAEASSAGEEQERWRIYEDQESALEGETSREGKVLSASSRAEKAARMTAAVPGTSFTDKENFVGGTR</sequence>
<feature type="region of interest" description="Disordered" evidence="1">
    <location>
        <begin position="848"/>
        <end position="867"/>
    </location>
</feature>
<feature type="region of interest" description="Disordered" evidence="1">
    <location>
        <begin position="897"/>
        <end position="919"/>
    </location>
</feature>
<feature type="region of interest" description="Disordered" evidence="1">
    <location>
        <begin position="445"/>
        <end position="486"/>
    </location>
</feature>
<protein>
    <submittedName>
        <fullName evidence="2">Uncharacterized protein</fullName>
    </submittedName>
</protein>
<dbReference type="OrthoDB" id="10452750at2759"/>
<gene>
    <name evidence="2" type="ORF">Rt10032_c15g5561</name>
</gene>
<feature type="compositionally biased region" description="Low complexity" evidence="1">
    <location>
        <begin position="473"/>
        <end position="486"/>
    </location>
</feature>
<feature type="region of interest" description="Disordered" evidence="1">
    <location>
        <begin position="768"/>
        <end position="809"/>
    </location>
</feature>
<dbReference type="Proteomes" id="UP000321518">
    <property type="component" value="Unassembled WGS sequence"/>
</dbReference>
<feature type="compositionally biased region" description="Polar residues" evidence="1">
    <location>
        <begin position="59"/>
        <end position="73"/>
    </location>
</feature>
<feature type="compositionally biased region" description="Polar residues" evidence="1">
    <location>
        <begin position="262"/>
        <end position="275"/>
    </location>
</feature>
<feature type="compositionally biased region" description="Basic and acidic residues" evidence="1">
    <location>
        <begin position="230"/>
        <end position="239"/>
    </location>
</feature>
<feature type="region of interest" description="Disordered" evidence="1">
    <location>
        <begin position="1"/>
        <end position="85"/>
    </location>
</feature>
<dbReference type="AlphaFoldDB" id="A0A511KPT9"/>
<feature type="region of interest" description="Disordered" evidence="1">
    <location>
        <begin position="106"/>
        <end position="127"/>
    </location>
</feature>
<feature type="region of interest" description="Disordered" evidence="1">
    <location>
        <begin position="165"/>
        <end position="339"/>
    </location>
</feature>